<accession>A0ACC5X056</accession>
<evidence type="ECO:0000313" key="2">
    <source>
        <dbReference type="Proteomes" id="UP000829447"/>
    </source>
</evidence>
<proteinExistence type="predicted"/>
<evidence type="ECO:0000313" key="1">
    <source>
        <dbReference type="EMBL" id="MCI4384530.1"/>
    </source>
</evidence>
<sequence>MDRTCLLHCMLMEVLLITVYGSTEVQVNCPNQTGIVGKPLILTCNVTCEECFCKNYIWSKNNINLNDTENRACHNNRTFYHTILNDLNESEKHSGMFKFWVQMTTGTGEREFYVTIETRVPDARAVVDVCDAGERSPHGLLCCPHHSGQYIPVLGHGASKPGGDASGEKTFHSPSVESLQHTERDPEPAQTS</sequence>
<dbReference type="EMBL" id="CM040465">
    <property type="protein sequence ID" value="MCI4384530.1"/>
    <property type="molecule type" value="Genomic_DNA"/>
</dbReference>
<organism evidence="1 2">
    <name type="scientific">Pangasianodon gigas</name>
    <name type="common">Mekong giant catfish</name>
    <name type="synonym">Pangasius gigas</name>
    <dbReference type="NCBI Taxonomy" id="30993"/>
    <lineage>
        <taxon>Eukaryota</taxon>
        <taxon>Metazoa</taxon>
        <taxon>Chordata</taxon>
        <taxon>Craniata</taxon>
        <taxon>Vertebrata</taxon>
        <taxon>Euteleostomi</taxon>
        <taxon>Actinopterygii</taxon>
        <taxon>Neopterygii</taxon>
        <taxon>Teleostei</taxon>
        <taxon>Ostariophysi</taxon>
        <taxon>Siluriformes</taxon>
        <taxon>Pangasiidae</taxon>
        <taxon>Pangasianodon</taxon>
    </lineage>
</organism>
<name>A0ACC5X056_PANGG</name>
<dbReference type="Proteomes" id="UP000829447">
    <property type="component" value="Linkage Group LG12"/>
</dbReference>
<protein>
    <submittedName>
        <fullName evidence="1">Uncharacterized protein</fullName>
    </submittedName>
</protein>
<reference evidence="1 2" key="1">
    <citation type="journal article" date="2022" name="bioRxiv">
        <title>An ancient truncated duplication of the anti-Mullerian hormone receptor type 2 gene is a potential conserved master sex determinant in the Pangasiidae catfish family.</title>
        <authorList>
            <person name="Wen M."/>
            <person name="Pan Q."/>
            <person name="Jouanno E."/>
            <person name="Montfort J."/>
            <person name="Zahm M."/>
            <person name="Cabau C."/>
            <person name="Klopp C."/>
            <person name="Iampietro C."/>
            <person name="Roques C."/>
            <person name="Bouchez O."/>
            <person name="Castinel A."/>
            <person name="Donnadieu C."/>
            <person name="Parrinello H."/>
            <person name="Poncet C."/>
            <person name="Belmonte E."/>
            <person name="Gautier V."/>
            <person name="Avarre J.-C."/>
            <person name="Dugue R."/>
            <person name="Gustiano R."/>
            <person name="Ha T.T.T."/>
            <person name="Campet M."/>
            <person name="Sriphairoj K."/>
            <person name="Ribolli J."/>
            <person name="de Almeida F.L."/>
            <person name="Desvignes T."/>
            <person name="Postlethwait J.H."/>
            <person name="Bucao C.F."/>
            <person name="Robinson-Rechavi M."/>
            <person name="Bobe J."/>
            <person name="Herpin A."/>
            <person name="Guiguen Y."/>
        </authorList>
    </citation>
    <scope>NUCLEOTIDE SEQUENCE [LARGE SCALE GENOMIC DNA]</scope>
    <source>
        <strain evidence="1">YG-Dec2019</strain>
    </source>
</reference>
<comment type="caution">
    <text evidence="1">The sequence shown here is derived from an EMBL/GenBank/DDBJ whole genome shotgun (WGS) entry which is preliminary data.</text>
</comment>
<gene>
    <name evidence="1" type="ORF">PGIGA_G00039690</name>
</gene>
<keyword evidence="2" id="KW-1185">Reference proteome</keyword>